<evidence type="ECO:0000313" key="3">
    <source>
        <dbReference type="Proteomes" id="UP000001744"/>
    </source>
</evidence>
<evidence type="ECO:0000313" key="2">
    <source>
        <dbReference type="EMBL" id="EEB06917.1"/>
    </source>
</evidence>
<feature type="domain" description="Amidase" evidence="1">
    <location>
        <begin position="48"/>
        <end position="338"/>
    </location>
</feature>
<reference evidence="2 3" key="1">
    <citation type="journal article" date="2011" name="Science">
        <title>Comparative functional genomics of the fission yeasts.</title>
        <authorList>
            <person name="Rhind N."/>
            <person name="Chen Z."/>
            <person name="Yassour M."/>
            <person name="Thompson D.A."/>
            <person name="Haas B.J."/>
            <person name="Habib N."/>
            <person name="Wapinski I."/>
            <person name="Roy S."/>
            <person name="Lin M.F."/>
            <person name="Heiman D.I."/>
            <person name="Young S.K."/>
            <person name="Furuya K."/>
            <person name="Guo Y."/>
            <person name="Pidoux A."/>
            <person name="Chen H.M."/>
            <person name="Robbertse B."/>
            <person name="Goldberg J.M."/>
            <person name="Aoki K."/>
            <person name="Bayne E.H."/>
            <person name="Berlin A.M."/>
            <person name="Desjardins C.A."/>
            <person name="Dobbs E."/>
            <person name="Dukaj L."/>
            <person name="Fan L."/>
            <person name="FitzGerald M.G."/>
            <person name="French C."/>
            <person name="Gujja S."/>
            <person name="Hansen K."/>
            <person name="Keifenheim D."/>
            <person name="Levin J.Z."/>
            <person name="Mosher R.A."/>
            <person name="Mueller C.A."/>
            <person name="Pfiffner J."/>
            <person name="Priest M."/>
            <person name="Russ C."/>
            <person name="Smialowska A."/>
            <person name="Swoboda P."/>
            <person name="Sykes S.M."/>
            <person name="Vaughn M."/>
            <person name="Vengrova S."/>
            <person name="Yoder R."/>
            <person name="Zeng Q."/>
            <person name="Allshire R."/>
            <person name="Baulcombe D."/>
            <person name="Birren B.W."/>
            <person name="Brown W."/>
            <person name="Ekwall K."/>
            <person name="Kellis M."/>
            <person name="Leatherwood J."/>
            <person name="Levin H."/>
            <person name="Margalit H."/>
            <person name="Martienssen R."/>
            <person name="Nieduszynski C.A."/>
            <person name="Spatafora J.W."/>
            <person name="Friedman N."/>
            <person name="Dalgaard J.Z."/>
            <person name="Baumann P."/>
            <person name="Niki H."/>
            <person name="Regev A."/>
            <person name="Nusbaum C."/>
        </authorList>
    </citation>
    <scope>NUCLEOTIDE SEQUENCE [LARGE SCALE GENOMIC DNA]</scope>
    <source>
        <strain evidence="3">yFS275 / FY16936</strain>
    </source>
</reference>
<dbReference type="VEuPathDB" id="FungiDB:SJAG_01987"/>
<accession>B6JZE9</accession>
<dbReference type="JaponicusDB" id="SJAG_01987"/>
<dbReference type="InterPro" id="IPR023631">
    <property type="entry name" value="Amidase_dom"/>
</dbReference>
<dbReference type="RefSeq" id="XP_002173210.1">
    <property type="nucleotide sequence ID" value="XM_002173174.1"/>
</dbReference>
<dbReference type="HOGENOM" id="CLU_009600_14_4_1"/>
<organism evidence="2 3">
    <name type="scientific">Schizosaccharomyces japonicus (strain yFS275 / FY16936)</name>
    <name type="common">Fission yeast</name>
    <dbReference type="NCBI Taxonomy" id="402676"/>
    <lineage>
        <taxon>Eukaryota</taxon>
        <taxon>Fungi</taxon>
        <taxon>Dikarya</taxon>
        <taxon>Ascomycota</taxon>
        <taxon>Taphrinomycotina</taxon>
        <taxon>Schizosaccharomycetes</taxon>
        <taxon>Schizosaccharomycetales</taxon>
        <taxon>Schizosaccharomycetaceae</taxon>
        <taxon>Schizosaccharomyces</taxon>
    </lineage>
</organism>
<proteinExistence type="predicted"/>
<dbReference type="PANTHER" id="PTHR42678:SF37">
    <property type="entry name" value="AMIDASE C869.01-RELATED"/>
    <property type="match status" value="1"/>
</dbReference>
<dbReference type="SUPFAM" id="SSF75304">
    <property type="entry name" value="Amidase signature (AS) enzymes"/>
    <property type="match status" value="1"/>
</dbReference>
<dbReference type="AlphaFoldDB" id="B6JZE9"/>
<keyword evidence="3" id="KW-1185">Reference proteome</keyword>
<gene>
    <name evidence="2" type="ORF">SJAG_01987</name>
</gene>
<dbReference type="STRING" id="402676.B6JZE9"/>
<dbReference type="Pfam" id="PF01425">
    <property type="entry name" value="Amidase"/>
    <property type="match status" value="1"/>
</dbReference>
<dbReference type="Proteomes" id="UP000001744">
    <property type="component" value="Unassembled WGS sequence"/>
</dbReference>
<dbReference type="EMBL" id="KE651168">
    <property type="protein sequence ID" value="EEB06917.1"/>
    <property type="molecule type" value="Genomic_DNA"/>
</dbReference>
<dbReference type="OrthoDB" id="566138at2759"/>
<dbReference type="eggNOG" id="KOG1211">
    <property type="taxonomic scope" value="Eukaryota"/>
</dbReference>
<protein>
    <submittedName>
        <fullName evidence="2">Amidase</fullName>
    </submittedName>
</protein>
<name>B6JZE9_SCHJY</name>
<dbReference type="InterPro" id="IPR036928">
    <property type="entry name" value="AS_sf"/>
</dbReference>
<dbReference type="PANTHER" id="PTHR42678">
    <property type="entry name" value="AMIDASE"/>
    <property type="match status" value="1"/>
</dbReference>
<evidence type="ECO:0000259" key="1">
    <source>
        <dbReference type="Pfam" id="PF01425"/>
    </source>
</evidence>
<dbReference type="Gene3D" id="3.90.1300.10">
    <property type="entry name" value="Amidase signature (AS) domain"/>
    <property type="match status" value="1"/>
</dbReference>
<sequence>MYYMKEYERPLLSENCFLELALFNDEQQYSIDELQHFLNTGAITTVQLTRKYLEKIEKLNSRVKAFAEVNPDAVKIAKQLDEERANGHVRGPMHSIPVVVKDNMATADANTTMAGSLSLAGSVVPRDAHVVKLLRDAGAVILGHAAMSEWADMRSSRFMEGYSARSGQTLNPYCKGGCPGGSSSGSAAAVTCDMATIALGTETDGSIVTPAALNFIVGIKPTVGLTSRAGVVPESEHLDSVGTFGRTMKDAVYALDAIVGVDEMDPYTLASIGKTPRKCKYTSYLSGKSALKGLRLGFLWDDMWLRLPDEHLTNATKLIETLRQAGTTVYTDVHLKHAEDLPPSWNWDHQGVRGEPEKSEFTVVKVDFYNNINKYLKELKCSKVRSLDDVILFNYEHNEEEGGFPDSHPQFLSGQDGLIQAANAKGVKDDVYEKALKYIHWISREEGIDDALRHWDSDAGEYIMLDALVLPPHHGPSTHILAMSGYPAVIVPFGISSTNIPYGIALSSGAWQEPHLIRIASAIEDLLQARKPPRL</sequence>
<dbReference type="OMA" id="DGWDWDY"/>
<dbReference type="GeneID" id="7049973"/>